<dbReference type="InterPro" id="IPR028994">
    <property type="entry name" value="Integrin_alpha_N"/>
</dbReference>
<comment type="caution">
    <text evidence="3">The sequence shown here is derived from an EMBL/GenBank/DDBJ whole genome shotgun (WGS) entry which is preliminary data.</text>
</comment>
<evidence type="ECO:0000313" key="4">
    <source>
        <dbReference type="Proteomes" id="UP001497416"/>
    </source>
</evidence>
<feature type="chain" id="PRO_5046847507" evidence="2">
    <location>
        <begin position="20"/>
        <end position="1462"/>
    </location>
</feature>
<dbReference type="Gene3D" id="3.80.10.10">
    <property type="entry name" value="Ribonuclease Inhibitor"/>
    <property type="match status" value="3"/>
</dbReference>
<dbReference type="Proteomes" id="UP001497416">
    <property type="component" value="Unassembled WGS sequence"/>
</dbReference>
<sequence length="1462" mass="158701">MKRKVLFISFIFFISLSFAQTEYCPLDENLYSGTVTTTTIGASKFKASDATSNYRFGERVAIDGNIAAVTSRSNGVEQGKVYIYINDGSGNWSQQTILNASNAFAGDHFGSSVALEGNYLLVGARFQLDTNDVDTGAAYLFEYDGAGTWTEVAIFEPSDGVSDDRFGESVSIEGNLILVGARNGSTGGCAYIYENDGTGTFTYSETKLEPQVQSNYSGARFGYNVKVADGKAYVSGPQDYSSVGKASAGSVQIWEQANDGTWSRTHRLRGTETTEYFGSGLDIEGGYLAIGAYNFETSSTPEADQGRVYVYKADVNGNYLESNRVMIQNDDKDSYNDQRFGSNVVIDGDFLYVSSFGNGSANTDAVYIFKNDGTNNWSQISKITSGAGWDEFANRSVAVSFPNIIIGQNEDDSPSNSGAVYFASLASNLKPTASVSEVVRESSITNDGIIKVSFSDEATKSTIEFSIDNGVTYTYSFDDSLGTGEINNLSAGDYNVWARFDASSCAVNLGTITVEVIEYTTIPDSNFEAELNSLGYDDIVGDGLVPTELIENVTVLNVSNKSISDLTGIQDFTALTDLNVETNTLTSLDVSNNSNLQNLNFDNNNVATLNLGSNSNLSSIEGRYNQLTTIDLSQIPNLTFINVRDNLFTTVDVSNNTLLSTLNLRGCSNLTTLDVSNNSELVFLYLQDTALTGLDVTSNTKLEVLIIERVNFSSIDVSNLLLLRQLRIGDNSFTELDVSNNPLLERLECENNNLTYLNLKNGNNTAILNSDFIATGNSSLTCITVDDATWSTTNWTNIDGTASFNLYCSYTSIPDSNFEARLEALGYDNISGDGQVPTGMIEGITNLNISNQSISNLTGIEDFESLETLVCAGNPLAIFDFSQNNKLQTLNVNSCGISSIDVSKNTALRTLVLYGNQLTSIDVTQNTDLREFDIFQNKVTSIDLTQNLQLRSVLVEDNDLTTLDIRLNTLVTELNCASNELTSLIVKNGNNSNFTSFVANNNSNLSCISVDDVSYATTNWTNIDATAYFTVLDCRYTTIPDAKFESALEALGYDDFSADGKVPTELIEVVTSLDVGTKNINDLTGIEAFSALTSLRCNDNAIQNLDLRNNTLLEYIKCDDNNMDVLNVEGLQYFEELVGYGNDFTSFDFSNVPSLKKISLFNNELTTLDLTKNTALVFVRLDNNNLTSLDLRNGTNTNITNFNTTLNSNLACIAVDDAAYSTTNWTDRHSNTSFSETTCPVNYDLSLRVFLQGAHINPNTGEESIMRDDLRVSNVIPTTSPYTDGATCNSSIFTATGSDAIVDWVWVELRDKTDHTIVLTSQSGLIQRDGDIVAIDGSSPLSFSLTENNDVYISINHRSHLGILTATSVILSESGTTIDFTADTSLVYGNSNAVIVLSNGAYGLISGDFDGNGQVQNIDVNGIITLLGSSGYNGADMDMNGQIQNSDINNLINPNSGKGEQF</sequence>
<organism evidence="3 4">
    <name type="scientific">Tenacibaculum platacis</name>
    <dbReference type="NCBI Taxonomy" id="3137852"/>
    <lineage>
        <taxon>Bacteria</taxon>
        <taxon>Pseudomonadati</taxon>
        <taxon>Bacteroidota</taxon>
        <taxon>Flavobacteriia</taxon>
        <taxon>Flavobacteriales</taxon>
        <taxon>Flavobacteriaceae</taxon>
        <taxon>Tenacibaculum</taxon>
    </lineage>
</organism>
<dbReference type="PANTHER" id="PTHR36220:SF1">
    <property type="entry name" value="GAMMA TUBULIN COMPLEX COMPONENT C-TERMINAL DOMAIN-CONTAINING PROTEIN"/>
    <property type="match status" value="1"/>
</dbReference>
<dbReference type="SUPFAM" id="SSF69318">
    <property type="entry name" value="Integrin alpha N-terminal domain"/>
    <property type="match status" value="2"/>
</dbReference>
<dbReference type="SUPFAM" id="SSF52058">
    <property type="entry name" value="L domain-like"/>
    <property type="match status" value="3"/>
</dbReference>
<dbReference type="RefSeq" id="WP_348709902.1">
    <property type="nucleotide sequence ID" value="NZ_CAXIXY010000003.1"/>
</dbReference>
<accession>A0ABM9NRP6</accession>
<keyword evidence="4" id="KW-1185">Reference proteome</keyword>
<gene>
    <name evidence="3" type="ORF">T190607A01A_10353</name>
</gene>
<dbReference type="PANTHER" id="PTHR36220">
    <property type="entry name" value="UNNAMED PRODUCT"/>
    <property type="match status" value="1"/>
</dbReference>
<dbReference type="InterPro" id="IPR013517">
    <property type="entry name" value="FG-GAP"/>
</dbReference>
<name>A0ABM9NRP6_9FLAO</name>
<dbReference type="EMBL" id="CAXIXY010000003">
    <property type="protein sequence ID" value="CAL2076403.1"/>
    <property type="molecule type" value="Genomic_DNA"/>
</dbReference>
<dbReference type="Gene3D" id="2.130.10.130">
    <property type="entry name" value="Integrin alpha, N-terminal"/>
    <property type="match status" value="1"/>
</dbReference>
<dbReference type="PROSITE" id="PS00018">
    <property type="entry name" value="EF_HAND_1"/>
    <property type="match status" value="2"/>
</dbReference>
<dbReference type="Pfam" id="PF14312">
    <property type="entry name" value="FG-GAP_2"/>
    <property type="match status" value="3"/>
</dbReference>
<keyword evidence="1 2" id="KW-0732">Signal</keyword>
<dbReference type="InterPro" id="IPR018247">
    <property type="entry name" value="EF_Hand_1_Ca_BS"/>
</dbReference>
<feature type="signal peptide" evidence="2">
    <location>
        <begin position="1"/>
        <end position="19"/>
    </location>
</feature>
<proteinExistence type="predicted"/>
<dbReference type="InterPro" id="IPR032675">
    <property type="entry name" value="LRR_dom_sf"/>
</dbReference>
<evidence type="ECO:0000256" key="1">
    <source>
        <dbReference type="ARBA" id="ARBA00022729"/>
    </source>
</evidence>
<evidence type="ECO:0000256" key="2">
    <source>
        <dbReference type="SAM" id="SignalP"/>
    </source>
</evidence>
<protein>
    <submittedName>
        <fullName evidence="3">Uncharacterized protein</fullName>
    </submittedName>
</protein>
<reference evidence="3 4" key="1">
    <citation type="submission" date="2024-05" db="EMBL/GenBank/DDBJ databases">
        <authorList>
            <person name="Duchaud E."/>
        </authorList>
    </citation>
    <scope>NUCLEOTIDE SEQUENCE [LARGE SCALE GENOMIC DNA]</scope>
    <source>
        <strain evidence="3">Ena-SAMPLE-TAB-13-05-2024-13:56:06:370-140302</strain>
    </source>
</reference>
<evidence type="ECO:0000313" key="3">
    <source>
        <dbReference type="EMBL" id="CAL2076403.1"/>
    </source>
</evidence>